<name>A0ABV7E3K3_9SPHN</name>
<proteinExistence type="predicted"/>
<gene>
    <name evidence="1" type="ORF">ACFODU_05780</name>
</gene>
<evidence type="ECO:0000313" key="2">
    <source>
        <dbReference type="Proteomes" id="UP001595456"/>
    </source>
</evidence>
<protein>
    <submittedName>
        <fullName evidence="1">DUF1428 domain-containing protein</fullName>
    </submittedName>
</protein>
<evidence type="ECO:0000313" key="1">
    <source>
        <dbReference type="EMBL" id="MFC3097310.1"/>
    </source>
</evidence>
<reference evidence="2" key="1">
    <citation type="journal article" date="2019" name="Int. J. Syst. Evol. Microbiol.">
        <title>The Global Catalogue of Microorganisms (GCM) 10K type strain sequencing project: providing services to taxonomists for standard genome sequencing and annotation.</title>
        <authorList>
            <consortium name="The Broad Institute Genomics Platform"/>
            <consortium name="The Broad Institute Genome Sequencing Center for Infectious Disease"/>
            <person name="Wu L."/>
            <person name="Ma J."/>
        </authorList>
    </citation>
    <scope>NUCLEOTIDE SEQUENCE [LARGE SCALE GENOMIC DNA]</scope>
    <source>
        <strain evidence="2">KCTC 52607</strain>
    </source>
</reference>
<dbReference type="Pfam" id="PF07237">
    <property type="entry name" value="DUF1428"/>
    <property type="match status" value="1"/>
</dbReference>
<dbReference type="EMBL" id="JBHRST010000008">
    <property type="protein sequence ID" value="MFC3097310.1"/>
    <property type="molecule type" value="Genomic_DNA"/>
</dbReference>
<keyword evidence="2" id="KW-1185">Reference proteome</keyword>
<dbReference type="InterPro" id="IPR011008">
    <property type="entry name" value="Dimeric_a/b-barrel"/>
</dbReference>
<comment type="caution">
    <text evidence="1">The sequence shown here is derived from an EMBL/GenBank/DDBJ whole genome shotgun (WGS) entry which is preliminary data.</text>
</comment>
<dbReference type="SUPFAM" id="SSF54909">
    <property type="entry name" value="Dimeric alpha+beta barrel"/>
    <property type="match status" value="1"/>
</dbReference>
<dbReference type="PIRSF" id="PIRSF007028">
    <property type="entry name" value="UCP007028"/>
    <property type="match status" value="1"/>
</dbReference>
<accession>A0ABV7E3K3</accession>
<dbReference type="Gene3D" id="3.30.70.100">
    <property type="match status" value="1"/>
</dbReference>
<dbReference type="Proteomes" id="UP001595456">
    <property type="component" value="Unassembled WGS sequence"/>
</dbReference>
<organism evidence="1 2">
    <name type="scientific">Alteraurantiacibacter palmitatis</name>
    <dbReference type="NCBI Taxonomy" id="2054628"/>
    <lineage>
        <taxon>Bacteria</taxon>
        <taxon>Pseudomonadati</taxon>
        <taxon>Pseudomonadota</taxon>
        <taxon>Alphaproteobacteria</taxon>
        <taxon>Sphingomonadales</taxon>
        <taxon>Erythrobacteraceae</taxon>
        <taxon>Alteraurantiacibacter</taxon>
    </lineage>
</organism>
<sequence>MYIQGFIVPVPGDKQDAYIELASFIGEIMRDYGAVEIMEAWEADIKDGHTTDFRMAVKAEEGEKIVFSWVVWPDKATCDGAHEKMMQDERMQGEFSMPFDGKRMILGGFTPVWTLGR</sequence>
<dbReference type="InterPro" id="IPR009874">
    <property type="entry name" value="DUF1428"/>
</dbReference>
<dbReference type="RefSeq" id="WP_336926069.1">
    <property type="nucleotide sequence ID" value="NZ_JBANRO010000006.1"/>
</dbReference>